<dbReference type="Gene3D" id="3.30.70.1450">
    <property type="entry name" value="Regulator of K+ conductance, C-terminal domain"/>
    <property type="match status" value="1"/>
</dbReference>
<feature type="compositionally biased region" description="Low complexity" evidence="9">
    <location>
        <begin position="512"/>
        <end position="526"/>
    </location>
</feature>
<evidence type="ECO:0000256" key="8">
    <source>
        <dbReference type="ARBA" id="ARBA00023136"/>
    </source>
</evidence>
<feature type="transmembrane region" description="Helical" evidence="10">
    <location>
        <begin position="88"/>
        <end position="112"/>
    </location>
</feature>
<organism evidence="12">
    <name type="scientific">Propionibacterium freudenreichii subsp. freudenreichii</name>
    <dbReference type="NCBI Taxonomy" id="66712"/>
    <lineage>
        <taxon>Bacteria</taxon>
        <taxon>Bacillati</taxon>
        <taxon>Actinomycetota</taxon>
        <taxon>Actinomycetes</taxon>
        <taxon>Propionibacteriales</taxon>
        <taxon>Propionibacteriaceae</taxon>
        <taxon>Propionibacterium</taxon>
    </lineage>
</organism>
<feature type="transmembrane region" description="Helical" evidence="10">
    <location>
        <begin position="301"/>
        <end position="327"/>
    </location>
</feature>
<dbReference type="InterPro" id="IPR006037">
    <property type="entry name" value="RCK_C"/>
</dbReference>
<evidence type="ECO:0000256" key="7">
    <source>
        <dbReference type="ARBA" id="ARBA00023065"/>
    </source>
</evidence>
<dbReference type="InterPro" id="IPR038770">
    <property type="entry name" value="Na+/solute_symporter_sf"/>
</dbReference>
<feature type="transmembrane region" description="Helical" evidence="10">
    <location>
        <begin position="366"/>
        <end position="386"/>
    </location>
</feature>
<feature type="transmembrane region" description="Helical" evidence="10">
    <location>
        <begin position="31"/>
        <end position="50"/>
    </location>
</feature>
<sequence>MSAFDLTLLLGSAVALVAVAAARLGSRAGVPALLLFLFVGIGLGSSGLGIDFSDATMAHNLGFAALVLILAEGGLTTKWSSVKPVLGMGLMLATVGSLVTIAVVGLFGYFVLGLPRSVAFLFGAVVAPTDAAAVFAVLRAVPLPPTVRAALEAESGFNDAPTVLLVIAGTNYAIGVQPAGGVIGLAGTVVLELASGVLLGIVMGWLGVQIMKRLSLPASGLYPLATMAWIVFTYGLGELAHGSAFAAVFVCAMILGNAQLPHRHATRSFAEGIGWVAQIGLFVMLGLLIEPSRITLHDVLIGLLLVAVISLFARPAAVFVSVVWFHVPWREQTFLSWAGLRGAVPIILATVPLASQMPKADELFDIIVIFVIVSTLVQAPSLPIVARWLGLENPYAATDVDIEVAPFEERRADLLQVNIPAGSKLAGVAVRELRLPPNAIVALIIRGDESFSPDGHTTLLKGDEVLVVTPANVRDKVERRLTDLGRGGRLAMWHRGGRRWTRAQRRAHAQARRLQAQADKQAGTAQ</sequence>
<evidence type="ECO:0000256" key="3">
    <source>
        <dbReference type="ARBA" id="ARBA00022449"/>
    </source>
</evidence>
<dbReference type="PROSITE" id="PS51202">
    <property type="entry name" value="RCK_C"/>
    <property type="match status" value="1"/>
</dbReference>
<dbReference type="RefSeq" id="WP_013161810.1">
    <property type="nucleotide sequence ID" value="NZ_HG975508.1"/>
</dbReference>
<evidence type="ECO:0000256" key="5">
    <source>
        <dbReference type="ARBA" id="ARBA00022692"/>
    </source>
</evidence>
<dbReference type="NCBIfam" id="NF003715">
    <property type="entry name" value="PRK05326.1-2"/>
    <property type="match status" value="1"/>
</dbReference>
<feature type="transmembrane region" description="Helical" evidence="10">
    <location>
        <begin position="243"/>
        <end position="260"/>
    </location>
</feature>
<gene>
    <name evidence="12" type="ORF">PFCIRM138_04015</name>
</gene>
<keyword evidence="6 10" id="KW-1133">Transmembrane helix</keyword>
<dbReference type="Gene3D" id="1.20.1530.20">
    <property type="match status" value="1"/>
</dbReference>
<evidence type="ECO:0000256" key="4">
    <source>
        <dbReference type="ARBA" id="ARBA00022475"/>
    </source>
</evidence>
<evidence type="ECO:0000256" key="10">
    <source>
        <dbReference type="SAM" id="Phobius"/>
    </source>
</evidence>
<dbReference type="EMBL" id="LM676438">
    <property type="protein sequence ID" value="CEP27582.1"/>
    <property type="molecule type" value="Genomic_DNA"/>
</dbReference>
<feature type="transmembrane region" description="Helical" evidence="10">
    <location>
        <begin position="119"/>
        <end position="138"/>
    </location>
</feature>
<comment type="subcellular location">
    <subcellularLocation>
        <location evidence="1">Cell membrane</location>
        <topology evidence="1">Multi-pass membrane protein</topology>
    </subcellularLocation>
</comment>
<dbReference type="GO" id="GO:1902600">
    <property type="term" value="P:proton transmembrane transport"/>
    <property type="evidence" value="ECO:0007669"/>
    <property type="project" value="InterPro"/>
</dbReference>
<accession>A0A068VXL5</accession>
<dbReference type="Pfam" id="PF02080">
    <property type="entry name" value="TrkA_C"/>
    <property type="match status" value="1"/>
</dbReference>
<keyword evidence="7" id="KW-0406">Ion transport</keyword>
<keyword evidence="5 10" id="KW-0812">Transmembrane</keyword>
<keyword evidence="4" id="KW-1003">Cell membrane</keyword>
<name>A0A068VXL5_PROFF</name>
<feature type="transmembrane region" description="Helical" evidence="10">
    <location>
        <begin position="182"/>
        <end position="208"/>
    </location>
</feature>
<dbReference type="PANTHER" id="PTHR32507">
    <property type="entry name" value="NA(+)/H(+) ANTIPORTER 1"/>
    <property type="match status" value="1"/>
</dbReference>
<keyword evidence="2" id="KW-0813">Transport</keyword>
<feature type="transmembrane region" description="Helical" evidence="10">
    <location>
        <begin position="334"/>
        <end position="354"/>
    </location>
</feature>
<evidence type="ECO:0000256" key="6">
    <source>
        <dbReference type="ARBA" id="ARBA00022989"/>
    </source>
</evidence>
<feature type="region of interest" description="Disordered" evidence="9">
    <location>
        <begin position="501"/>
        <end position="526"/>
    </location>
</feature>
<dbReference type="Pfam" id="PF00999">
    <property type="entry name" value="Na_H_Exchanger"/>
    <property type="match status" value="1"/>
</dbReference>
<dbReference type="GO" id="GO:0005886">
    <property type="term" value="C:plasma membrane"/>
    <property type="evidence" value="ECO:0007669"/>
    <property type="project" value="UniProtKB-SubCell"/>
</dbReference>
<dbReference type="GeneID" id="61221445"/>
<reference evidence="12" key="1">
    <citation type="submission" date="2014-08" db="EMBL/GenBank/DDBJ databases">
        <authorList>
            <person name="Falentin Helene"/>
        </authorList>
    </citation>
    <scope>NUCLEOTIDE SEQUENCE</scope>
</reference>
<dbReference type="PANTHER" id="PTHR32507:SF7">
    <property type="entry name" value="K(+)_H(+) ANTIPORTER NHAP2"/>
    <property type="match status" value="1"/>
</dbReference>
<keyword evidence="8 10" id="KW-0472">Membrane</keyword>
<evidence type="ECO:0000256" key="2">
    <source>
        <dbReference type="ARBA" id="ARBA00022448"/>
    </source>
</evidence>
<feature type="transmembrane region" description="Helical" evidence="10">
    <location>
        <begin position="57"/>
        <end position="76"/>
    </location>
</feature>
<dbReference type="InterPro" id="IPR006153">
    <property type="entry name" value="Cation/H_exchanger_TM"/>
</dbReference>
<evidence type="ECO:0000256" key="9">
    <source>
        <dbReference type="SAM" id="MobiDB-lite"/>
    </source>
</evidence>
<dbReference type="GO" id="GO:0015297">
    <property type="term" value="F:antiporter activity"/>
    <property type="evidence" value="ECO:0007669"/>
    <property type="project" value="UniProtKB-KW"/>
</dbReference>
<protein>
    <submittedName>
        <fullName evidence="12">Na+/H+ antiporter</fullName>
    </submittedName>
</protein>
<dbReference type="NCBIfam" id="NF003716">
    <property type="entry name" value="PRK05326.1-3"/>
    <property type="match status" value="1"/>
</dbReference>
<feature type="transmembrane region" description="Helical" evidence="10">
    <location>
        <begin position="220"/>
        <end position="237"/>
    </location>
</feature>
<dbReference type="SUPFAM" id="SSF116726">
    <property type="entry name" value="TrkA C-terminal domain-like"/>
    <property type="match status" value="1"/>
</dbReference>
<dbReference type="GO" id="GO:0008324">
    <property type="term" value="F:monoatomic cation transmembrane transporter activity"/>
    <property type="evidence" value="ECO:0007669"/>
    <property type="project" value="InterPro"/>
</dbReference>
<feature type="domain" description="RCK C-terminal" evidence="11">
    <location>
        <begin position="402"/>
        <end position="483"/>
    </location>
</feature>
<keyword evidence="3" id="KW-0050">Antiport</keyword>
<evidence type="ECO:0000259" key="11">
    <source>
        <dbReference type="PROSITE" id="PS51202"/>
    </source>
</evidence>
<evidence type="ECO:0000256" key="1">
    <source>
        <dbReference type="ARBA" id="ARBA00004651"/>
    </source>
</evidence>
<evidence type="ECO:0000313" key="12">
    <source>
        <dbReference type="EMBL" id="CEP27582.1"/>
    </source>
</evidence>
<dbReference type="GO" id="GO:0006813">
    <property type="term" value="P:potassium ion transport"/>
    <property type="evidence" value="ECO:0007669"/>
    <property type="project" value="InterPro"/>
</dbReference>
<feature type="transmembrane region" description="Helical" evidence="10">
    <location>
        <begin position="272"/>
        <end position="289"/>
    </location>
</feature>
<feature type="compositionally biased region" description="Basic residues" evidence="9">
    <location>
        <begin position="501"/>
        <end position="511"/>
    </location>
</feature>
<dbReference type="InterPro" id="IPR036721">
    <property type="entry name" value="RCK_C_sf"/>
</dbReference>
<proteinExistence type="predicted"/>
<dbReference type="AlphaFoldDB" id="A0A068VXL5"/>